<dbReference type="InterPro" id="IPR008966">
    <property type="entry name" value="Adhesion_dom_sf"/>
</dbReference>
<dbReference type="SUPFAM" id="SSF49401">
    <property type="entry name" value="Bacterial adhesins"/>
    <property type="match status" value="1"/>
</dbReference>
<evidence type="ECO:0000313" key="10">
    <source>
        <dbReference type="Proteomes" id="UP000320791"/>
    </source>
</evidence>
<evidence type="ECO:0000256" key="1">
    <source>
        <dbReference type="ARBA" id="ARBA00004168"/>
    </source>
</evidence>
<keyword evidence="3" id="KW-0964">Secreted</keyword>
<dbReference type="GO" id="GO:0007155">
    <property type="term" value="P:cell adhesion"/>
    <property type="evidence" value="ECO:0007669"/>
    <property type="project" value="InterPro"/>
</dbReference>
<accession>A0A5C5UG88</accession>
<sequence>MVANAATDHAESYGQDLNIKRNKVDVESESYVQSPLRQGEQLQSTFTWVIPKGEQRPKPGDTMTVHLPEWLRPTEDHTDLKAGDYTTCSWSKAATDVKCTFTDKVKDAKDKELSGHFVLGMNAFENKGIDPIRWGKKDTDVFSLVVGDTSDKVEPPNEDTHLPVAPSANARTGPITTSLQSFREVEYDGESYVRLQWVVDVPAENFDLAQSLTLKDTLQEVKSDAWGGWTVPQYMAPDMEIEILRRDGGATEHGVWDASEPGCAAAHEQGIDCADLVATIRGNEVMERPGRIVEGVSIEGGIPELEWHEKLPTDFKLKMTPLVKGAAYRIVFYTFVPAENLPAHGAEERAIAQNTLDLNGLTIKSDEHAEIFTQPVDGSGATATMGMFRIENAVVGDTGKAEEKEFGFNFDCEGVTGELTAKARGTSKESPKFKHGTTCTVTQDEERSKLEGYKVDVGENPRTIVVEAGEVKALRFGTVYEAPPKSGTFAVRSVIADPKPEGADPQREYVIRYECDKPSNDGTVQGPAELKVKGDGSVVESPEFLAGTKCTIQGEDEEAAAVDGQRLVPHLDKTEIVVPVGSGAATPVATVQVTNTYVPQVSRFVVNNLVEGTDALVEPVTYRYTCGAARGELQARPGENVESPEFPVGTQCEVELDTTSARVPGFDLTTNQDKLRQKVTLGATDAPFAPAEFHLEYAAQTGTFKVKNKVVTVGGKGRVPEVFDFGYTCTRDGAPEIQGEITGVADGSTKESEPIPAGYRCAVHSDDPHTAGSTLVTDIGSPVEIAKDNTPEVEITHAYARGKGDMTITMKLEDPKASTTGGAYTFQYVCKPPADKAGGGDVVGTLGAIGAGEAATSESIPEGSTCTVTQQDNGFAGGDLANSGYNSVLVLERNKQTQMQAVRKYDDRRGTLRITNAAAGSGADMPQAKEHKAHVSYVCTSNSVTVSEGNLTLKPGEHADIHDVQVGAECTVSADIDMLETDEVRYESEESVVEVVAPKITAKDGTSEAVLRNVYTELGKVEVGTSLDGPAAKIISDQNTYTFEATWQEMGQEFAEEFTVRAGETYKDLPALPVGTPVTIREILPENSAVVHWGLPGYISDPPEALNNHGDGNVTVNVQPRKRVKLNVANTANPPAWWLAVPFAPMMVGQAGGAASTTPQAENDGSASEHSDTAD</sequence>
<comment type="caution">
    <text evidence="9">The sequence shown here is derived from an EMBL/GenBank/DDBJ whole genome shotgun (WGS) entry which is preliminary data.</text>
</comment>
<evidence type="ECO:0000256" key="4">
    <source>
        <dbReference type="ARBA" id="ARBA00022729"/>
    </source>
</evidence>
<dbReference type="InterPro" id="IPR041171">
    <property type="entry name" value="SDR_Ig"/>
</dbReference>
<dbReference type="Gene3D" id="2.60.40.1280">
    <property type="match status" value="1"/>
</dbReference>
<dbReference type="AlphaFoldDB" id="A0A5C5UG88"/>
<protein>
    <submittedName>
        <fullName evidence="9">Uncharacterized protein</fullName>
    </submittedName>
</protein>
<evidence type="ECO:0000256" key="2">
    <source>
        <dbReference type="ARBA" id="ARBA00022512"/>
    </source>
</evidence>
<dbReference type="Pfam" id="PF17961">
    <property type="entry name" value="Big_8"/>
    <property type="match status" value="1"/>
</dbReference>
<feature type="region of interest" description="Disordered" evidence="6">
    <location>
        <begin position="149"/>
        <end position="170"/>
    </location>
</feature>
<dbReference type="Pfam" id="PF19407">
    <property type="entry name" value="DUF5979"/>
    <property type="match status" value="5"/>
</dbReference>
<dbReference type="OrthoDB" id="3751233at2"/>
<feature type="compositionally biased region" description="Polar residues" evidence="6">
    <location>
        <begin position="1155"/>
        <end position="1166"/>
    </location>
</feature>
<feature type="domain" description="DUF5979" evidence="8">
    <location>
        <begin position="491"/>
        <end position="597"/>
    </location>
</feature>
<evidence type="ECO:0000313" key="9">
    <source>
        <dbReference type="EMBL" id="TWT24480.1"/>
    </source>
</evidence>
<comment type="subcellular location">
    <subcellularLocation>
        <location evidence="1">Secreted</location>
        <location evidence="1">Cell wall</location>
        <topology evidence="1">Peptidoglycan-anchor</topology>
    </subcellularLocation>
</comment>
<feature type="compositionally biased region" description="Basic and acidic residues" evidence="6">
    <location>
        <begin position="149"/>
        <end position="161"/>
    </location>
</feature>
<reference evidence="9 10" key="1">
    <citation type="submission" date="2019-08" db="EMBL/GenBank/DDBJ databases">
        <authorList>
            <person name="Lei W."/>
        </authorList>
    </citation>
    <scope>NUCLEOTIDE SEQUENCE [LARGE SCALE GENOMIC DNA]</scope>
    <source>
        <strain evidence="9 10">CCUG 58627</strain>
    </source>
</reference>
<gene>
    <name evidence="9" type="ORF">FRX94_08440</name>
</gene>
<evidence type="ECO:0000259" key="7">
    <source>
        <dbReference type="Pfam" id="PF17961"/>
    </source>
</evidence>
<feature type="region of interest" description="Disordered" evidence="6">
    <location>
        <begin position="1151"/>
        <end position="1175"/>
    </location>
</feature>
<evidence type="ECO:0000259" key="8">
    <source>
        <dbReference type="Pfam" id="PF19407"/>
    </source>
</evidence>
<name>A0A5C5UG88_9CORY</name>
<keyword evidence="10" id="KW-1185">Reference proteome</keyword>
<feature type="domain" description="SDR-like Ig" evidence="7">
    <location>
        <begin position="37"/>
        <end position="120"/>
    </location>
</feature>
<keyword evidence="4" id="KW-0732">Signal</keyword>
<evidence type="ECO:0000256" key="3">
    <source>
        <dbReference type="ARBA" id="ARBA00022525"/>
    </source>
</evidence>
<organism evidence="9 10">
    <name type="scientific">Corynebacterium canis</name>
    <dbReference type="NCBI Taxonomy" id="679663"/>
    <lineage>
        <taxon>Bacteria</taxon>
        <taxon>Bacillati</taxon>
        <taxon>Actinomycetota</taxon>
        <taxon>Actinomycetes</taxon>
        <taxon>Mycobacteriales</taxon>
        <taxon>Corynebacteriaceae</taxon>
        <taxon>Corynebacterium</taxon>
    </lineage>
</organism>
<feature type="domain" description="DUF5979" evidence="8">
    <location>
        <begin position="388"/>
        <end position="480"/>
    </location>
</feature>
<proteinExistence type="predicted"/>
<evidence type="ECO:0000256" key="5">
    <source>
        <dbReference type="ARBA" id="ARBA00023088"/>
    </source>
</evidence>
<dbReference type="InterPro" id="IPR011252">
    <property type="entry name" value="Fibrogen-bd_dom1"/>
</dbReference>
<keyword evidence="2" id="KW-0134">Cell wall</keyword>
<dbReference type="Proteomes" id="UP000320791">
    <property type="component" value="Unassembled WGS sequence"/>
</dbReference>
<feature type="domain" description="DUF5979" evidence="8">
    <location>
        <begin position="808"/>
        <end position="899"/>
    </location>
</feature>
<keyword evidence="5" id="KW-0572">Peptidoglycan-anchor</keyword>
<evidence type="ECO:0000256" key="6">
    <source>
        <dbReference type="SAM" id="MobiDB-lite"/>
    </source>
</evidence>
<feature type="domain" description="DUF5979" evidence="8">
    <location>
        <begin position="913"/>
        <end position="1016"/>
    </location>
</feature>
<dbReference type="EMBL" id="VOHM01000017">
    <property type="protein sequence ID" value="TWT24480.1"/>
    <property type="molecule type" value="Genomic_DNA"/>
</dbReference>
<dbReference type="RefSeq" id="WP_146324687.1">
    <property type="nucleotide sequence ID" value="NZ_BAABLR010000008.1"/>
</dbReference>
<feature type="domain" description="DUF5979" evidence="8">
    <location>
        <begin position="706"/>
        <end position="799"/>
    </location>
</feature>
<dbReference type="InterPro" id="IPR046022">
    <property type="entry name" value="DUF5979"/>
</dbReference>